<dbReference type="GO" id="GO:0005737">
    <property type="term" value="C:cytoplasm"/>
    <property type="evidence" value="ECO:0007669"/>
    <property type="project" value="UniProtKB-SubCell"/>
</dbReference>
<sequence>QDCFRKLIAHLTFSKEVSAMYQPYVEKLYNDNGKVVVEGLTQIKNLVIGNNKQKSNFIVLGAVPRLVYLIQHESSDISTKTHCAVILGSLAKGMEANVKSLLDYGVMDVMFYGLQQPDIKLYEACLRCIRTIVTSSRATSDLIFVDPSVVSILLDSINRSTCSQECTCEILSCCCMTKHHQDLLYNLGVLAQLAELLVSNILRVQLKALHTFSVLCYCNDNVCDAVLKARTKDRSVVSVLEEMLSRGQPVQIQLLSAKCMTYLYRSGAAHCLDKEVVYKKVLPCLVRMCDASSDIEERLVGARTLAYLIENEPKLQRHALICEQFPKKLEAYFRHPTAADTGNMADIRRFKNELGRGNELLESVFLAYAALLSNDEDMRKIVCNESLLQHLVQAMDNSSANVRIAALICLLSLSRSVQILRTTFEDTEVWKAVLKIAHKPLVPNDPSSMKEMVAVSGLLCNLLLEFSPCKTKILSANILQTIKNWCESETSPNLRRNAVWCLCNLTFQAELKLKLDVMTLLGHDVMFNLLTSTDYDVVTKTLGILNNVLTNNEHTDTVMALHGDTVMQACVVVMETTSPPLPATWATLGERDVSSAVATHALCVLNCVAAGDTGTVRKYMHENEDLLRKLVEFAGRADEELQTAAVACMYTLCESETADSAIRKEKFRALGAQDVLLKLSISASGPMAERVKSTLQLFQHKPN</sequence>
<evidence type="ECO:0000256" key="5">
    <source>
        <dbReference type="ARBA" id="ARBA00022737"/>
    </source>
</evidence>
<dbReference type="AlphaFoldDB" id="F6R1B9"/>
<reference evidence="7" key="2">
    <citation type="journal article" date="2008" name="Genome Biol.">
        <title>Improved genome assembly and evidence-based global gene model set for the chordate Ciona intestinalis: new insight into intron and operon populations.</title>
        <authorList>
            <person name="Satou Y."/>
            <person name="Mineta K."/>
            <person name="Ogasawara M."/>
            <person name="Sasakura Y."/>
            <person name="Shoguchi E."/>
            <person name="Ueno K."/>
            <person name="Yamada L."/>
            <person name="Matsumoto J."/>
            <person name="Wasserscheid J."/>
            <person name="Dewar K."/>
            <person name="Wiley G.B."/>
            <person name="Macmil S.L."/>
            <person name="Roe B.A."/>
            <person name="Zeller R.W."/>
            <person name="Hastings K.E."/>
            <person name="Lemaire P."/>
            <person name="Lindquist E."/>
            <person name="Endo T."/>
            <person name="Hotta K."/>
            <person name="Inaba K."/>
        </authorList>
    </citation>
    <scope>NUCLEOTIDE SEQUENCE [LARGE SCALE GENOMIC DNA]</scope>
    <source>
        <strain evidence="7">wild type</strain>
    </source>
</reference>
<accession>F6R1B9</accession>
<dbReference type="SMART" id="SM00185">
    <property type="entry name" value="ARM"/>
    <property type="match status" value="5"/>
</dbReference>
<dbReference type="GO" id="GO:0043161">
    <property type="term" value="P:proteasome-mediated ubiquitin-dependent protein catabolic process"/>
    <property type="evidence" value="ECO:0000318"/>
    <property type="project" value="GO_Central"/>
</dbReference>
<evidence type="ECO:0000256" key="2">
    <source>
        <dbReference type="ARBA" id="ARBA00004496"/>
    </source>
</evidence>
<evidence type="ECO:0000256" key="3">
    <source>
        <dbReference type="ARBA" id="ARBA00013746"/>
    </source>
</evidence>
<dbReference type="STRING" id="7719.ENSCINP00000013506"/>
<evidence type="ECO:0000256" key="6">
    <source>
        <dbReference type="ARBA" id="ARBA00023242"/>
    </source>
</evidence>
<reference evidence="7" key="3">
    <citation type="submission" date="2025-08" db="UniProtKB">
        <authorList>
            <consortium name="Ensembl"/>
        </authorList>
    </citation>
    <scope>IDENTIFICATION</scope>
</reference>
<keyword evidence="6" id="KW-0539">Nucleus</keyword>
<dbReference type="Ensembl" id="ENSCINT00000013506.3">
    <property type="protein sequence ID" value="ENSCINP00000013506.3"/>
    <property type="gene ID" value="ENSCING00000012887.2"/>
</dbReference>
<dbReference type="FunFam" id="1.25.10.10:FF:000070">
    <property type="entry name" value="armadillo repeat-containing protein 8 isoform X1"/>
    <property type="match status" value="1"/>
</dbReference>
<dbReference type="FunCoup" id="F6R1B9">
    <property type="interactions" value="134"/>
</dbReference>
<dbReference type="Gene3D" id="1.25.10.10">
    <property type="entry name" value="Leucine-rich Repeat Variant"/>
    <property type="match status" value="2"/>
</dbReference>
<dbReference type="Proteomes" id="UP000008144">
    <property type="component" value="Chromosome 9"/>
</dbReference>
<reference evidence="8" key="1">
    <citation type="journal article" date="2002" name="Science">
        <title>The draft genome of Ciona intestinalis: insights into chordate and vertebrate origins.</title>
        <authorList>
            <person name="Dehal P."/>
            <person name="Satou Y."/>
            <person name="Campbell R.K."/>
            <person name="Chapman J."/>
            <person name="Degnan B."/>
            <person name="De Tomaso A."/>
            <person name="Davidson B."/>
            <person name="Di Gregorio A."/>
            <person name="Gelpke M."/>
            <person name="Goodstein D.M."/>
            <person name="Harafuji N."/>
            <person name="Hastings K.E."/>
            <person name="Ho I."/>
            <person name="Hotta K."/>
            <person name="Huang W."/>
            <person name="Kawashima T."/>
            <person name="Lemaire P."/>
            <person name="Martinez D."/>
            <person name="Meinertzhagen I.A."/>
            <person name="Necula S."/>
            <person name="Nonaka M."/>
            <person name="Putnam N."/>
            <person name="Rash S."/>
            <person name="Saiga H."/>
            <person name="Satake M."/>
            <person name="Terry A."/>
            <person name="Yamada L."/>
            <person name="Wang H.G."/>
            <person name="Awazu S."/>
            <person name="Azumi K."/>
            <person name="Boore J."/>
            <person name="Branno M."/>
            <person name="Chin-Bow S."/>
            <person name="DeSantis R."/>
            <person name="Doyle S."/>
            <person name="Francino P."/>
            <person name="Keys D.N."/>
            <person name="Haga S."/>
            <person name="Hayashi H."/>
            <person name="Hino K."/>
            <person name="Imai K.S."/>
            <person name="Inaba K."/>
            <person name="Kano S."/>
            <person name="Kobayashi K."/>
            <person name="Kobayashi M."/>
            <person name="Lee B.I."/>
            <person name="Makabe K.W."/>
            <person name="Manohar C."/>
            <person name="Matassi G."/>
            <person name="Medina M."/>
            <person name="Mochizuki Y."/>
            <person name="Mount S."/>
            <person name="Morishita T."/>
            <person name="Miura S."/>
            <person name="Nakayama A."/>
            <person name="Nishizaka S."/>
            <person name="Nomoto H."/>
            <person name="Ohta F."/>
            <person name="Oishi K."/>
            <person name="Rigoutsos I."/>
            <person name="Sano M."/>
            <person name="Sasaki A."/>
            <person name="Sasakura Y."/>
            <person name="Shoguchi E."/>
            <person name="Shin-i T."/>
            <person name="Spagnuolo A."/>
            <person name="Stainier D."/>
            <person name="Suzuki M.M."/>
            <person name="Tassy O."/>
            <person name="Takatori N."/>
            <person name="Tokuoka M."/>
            <person name="Yagi K."/>
            <person name="Yoshizaki F."/>
            <person name="Wada S."/>
            <person name="Zhang C."/>
            <person name="Hyatt P.D."/>
            <person name="Larimer F."/>
            <person name="Detter C."/>
            <person name="Doggett N."/>
            <person name="Glavina T."/>
            <person name="Hawkins T."/>
            <person name="Richardson P."/>
            <person name="Lucas S."/>
            <person name="Kohara Y."/>
            <person name="Levine M."/>
            <person name="Satoh N."/>
            <person name="Rokhsar D.S."/>
        </authorList>
    </citation>
    <scope>NUCLEOTIDE SEQUENCE [LARGE SCALE GENOMIC DNA]</scope>
</reference>
<evidence type="ECO:0000256" key="4">
    <source>
        <dbReference type="ARBA" id="ARBA00022490"/>
    </source>
</evidence>
<reference evidence="7" key="4">
    <citation type="submission" date="2025-09" db="UniProtKB">
        <authorList>
            <consortium name="Ensembl"/>
        </authorList>
    </citation>
    <scope>IDENTIFICATION</scope>
</reference>
<comment type="subcellular location">
    <subcellularLocation>
        <location evidence="2">Cytoplasm</location>
    </subcellularLocation>
    <subcellularLocation>
        <location evidence="1">Nucleus</location>
    </subcellularLocation>
</comment>
<dbReference type="PANTHER" id="PTHR15651">
    <property type="entry name" value="ARMADILLO REPEAT-CONTAINING PROTEIN 8"/>
    <property type="match status" value="1"/>
</dbReference>
<dbReference type="InParanoid" id="F6R1B9"/>
<dbReference type="InterPro" id="IPR000225">
    <property type="entry name" value="Armadillo"/>
</dbReference>
<evidence type="ECO:0000313" key="8">
    <source>
        <dbReference type="Proteomes" id="UP000008144"/>
    </source>
</evidence>
<name>F6R1B9_CIOIN</name>
<keyword evidence="8" id="KW-1185">Reference proteome</keyword>
<proteinExistence type="predicted"/>
<dbReference type="InterPro" id="IPR016024">
    <property type="entry name" value="ARM-type_fold"/>
</dbReference>
<dbReference type="InterPro" id="IPR011989">
    <property type="entry name" value="ARM-like"/>
</dbReference>
<evidence type="ECO:0000313" key="7">
    <source>
        <dbReference type="Ensembl" id="ENSCINP00000013506.3"/>
    </source>
</evidence>
<dbReference type="HOGENOM" id="CLU_002741_3_0_1"/>
<dbReference type="PANTHER" id="PTHR15651:SF7">
    <property type="entry name" value="ARMADILLO REPEAT-CONTAINING PROTEIN 8"/>
    <property type="match status" value="1"/>
</dbReference>
<protein>
    <recommendedName>
        <fullName evidence="3">Armadillo repeat-containing protein 8</fullName>
    </recommendedName>
</protein>
<dbReference type="GeneTree" id="ENSGT00390000003033"/>
<keyword evidence="4" id="KW-0963">Cytoplasm</keyword>
<dbReference type="OMA" id="KGTDQHV"/>
<evidence type="ECO:0000256" key="1">
    <source>
        <dbReference type="ARBA" id="ARBA00004123"/>
    </source>
</evidence>
<dbReference type="GO" id="GO:0034657">
    <property type="term" value="C:GID complex"/>
    <property type="evidence" value="ECO:0000318"/>
    <property type="project" value="GO_Central"/>
</dbReference>
<gene>
    <name evidence="7" type="primary">LOC100176880</name>
</gene>
<dbReference type="EMBL" id="EAAA01003000">
    <property type="status" value="NOT_ANNOTATED_CDS"/>
    <property type="molecule type" value="Genomic_DNA"/>
</dbReference>
<keyword evidence="5" id="KW-0677">Repeat</keyword>
<dbReference type="GO" id="GO:0005634">
    <property type="term" value="C:nucleus"/>
    <property type="evidence" value="ECO:0007669"/>
    <property type="project" value="UniProtKB-SubCell"/>
</dbReference>
<dbReference type="SUPFAM" id="SSF48371">
    <property type="entry name" value="ARM repeat"/>
    <property type="match status" value="1"/>
</dbReference>
<dbReference type="InterPro" id="IPR038739">
    <property type="entry name" value="ARMC8/Vid28"/>
</dbReference>
<organism evidence="7 8">
    <name type="scientific">Ciona intestinalis</name>
    <name type="common">Transparent sea squirt</name>
    <name type="synonym">Ascidia intestinalis</name>
    <dbReference type="NCBI Taxonomy" id="7719"/>
    <lineage>
        <taxon>Eukaryota</taxon>
        <taxon>Metazoa</taxon>
        <taxon>Chordata</taxon>
        <taxon>Tunicata</taxon>
        <taxon>Ascidiacea</taxon>
        <taxon>Phlebobranchia</taxon>
        <taxon>Cionidae</taxon>
        <taxon>Ciona</taxon>
    </lineage>
</organism>